<dbReference type="EMBL" id="JAEAOA010002240">
    <property type="protein sequence ID" value="KAK3585926.1"/>
    <property type="molecule type" value="Genomic_DNA"/>
</dbReference>
<name>A0AAE0S5Z0_9BIVA</name>
<dbReference type="GO" id="GO:0005739">
    <property type="term" value="C:mitochondrion"/>
    <property type="evidence" value="ECO:0007669"/>
    <property type="project" value="TreeGrafter"/>
</dbReference>
<dbReference type="FunFam" id="1.10.275.20:FF:000001">
    <property type="entry name" value="carnitine O-palmitoyltransferase 2, mitochondrial"/>
    <property type="match status" value="1"/>
</dbReference>
<evidence type="ECO:0000256" key="6">
    <source>
        <dbReference type="ARBA" id="ARBA00023098"/>
    </source>
</evidence>
<keyword evidence="7 10" id="KW-0012">Acyltransferase</keyword>
<dbReference type="SUPFAM" id="SSF52777">
    <property type="entry name" value="CoA-dependent acyltransferases"/>
    <property type="match status" value="2"/>
</dbReference>
<dbReference type="InterPro" id="IPR000542">
    <property type="entry name" value="Carn_acyl_trans"/>
</dbReference>
<evidence type="ECO:0000256" key="5">
    <source>
        <dbReference type="ARBA" id="ARBA00022832"/>
    </source>
</evidence>
<dbReference type="Gene3D" id="3.30.559.10">
    <property type="entry name" value="Chloramphenicol acetyltransferase-like domain"/>
    <property type="match status" value="1"/>
</dbReference>
<dbReference type="PROSITE" id="PS00440">
    <property type="entry name" value="ACYLTRANSF_C_2"/>
    <property type="match status" value="1"/>
</dbReference>
<comment type="similarity">
    <text evidence="2 10">Belongs to the carnitine/choline acetyltransferase family.</text>
</comment>
<evidence type="ECO:0000259" key="11">
    <source>
        <dbReference type="Pfam" id="PF00755"/>
    </source>
</evidence>
<protein>
    <recommendedName>
        <fullName evidence="11">Choline/carnitine acyltransferase domain-containing protein</fullName>
    </recommendedName>
</protein>
<evidence type="ECO:0000256" key="9">
    <source>
        <dbReference type="PIRSR" id="PIRSR600542-1"/>
    </source>
</evidence>
<evidence type="ECO:0000256" key="2">
    <source>
        <dbReference type="ARBA" id="ARBA00005232"/>
    </source>
</evidence>
<sequence>MFLRSNFLESVSRNFRITRAANSYRPQTKVAGSREDSKINYSTLVADKDLLHKSIVPTNHFQWSLPRLPVPKLEDTCQRYLKSQQVILSDQEYSKTEAAVKQFLSGDGPVLHKELVAMDKENKQTSYISEPWFEMYLADRRPLVINYNPFIAFTDDSKPENMNQLVRATNMVVSSLRFMKTYRANLLEPDIFHLYPEKSDTLQFRKFVRLLPRAVSFYGAYWYKAFPLDMSQYPRLFNSTRIPRHEKDQLFTDVTAKHLLVLRNGHFYIFDVLDKNGSIVAPNVIMSHINYILEDKRPPPEYPIAALCTGNRDKWASNRIQLANAGVMNEKTLKLIDNAVFALILDDHSPTDPNEITRTFLHGDGVNRWFDKSFQLILTKDGRAAVNFEHAWGDGVAVLRYFNEVWKETTTKPFVHLTTPKAMVDSSAHVQHLDFMLDPILRENIKIAKSDFDRHVKSVGLDHLEYQTFNKSYIKKQKLSPDSVLQLAIQLAYTRQYGKTAATYESCSTAAFRHGRTETVRSATMATKTACDLFLNPKKNPTVADLRAAMLECSNIHSQLTKEAAMGQGFDRHLFALKHLAQNKGSLPDFFKDPSYAKLNHIILSTSTLSSPAVVIGGFGAVTPDGYGVGYAVEDSRIGFNVTNYPPATDVHGFINCLRQSLDDIYTVFEGKLPKKS</sequence>
<dbReference type="InterPro" id="IPR039551">
    <property type="entry name" value="Cho/carn_acyl_trans"/>
</dbReference>
<accession>A0AAE0S5Z0</accession>
<keyword evidence="4 10" id="KW-0808">Transferase</keyword>
<evidence type="ECO:0000256" key="3">
    <source>
        <dbReference type="ARBA" id="ARBA00022448"/>
    </source>
</evidence>
<reference evidence="12" key="2">
    <citation type="journal article" date="2021" name="Genome Biol. Evol.">
        <title>Developing a high-quality reference genome for a parasitic bivalve with doubly uniparental inheritance (Bivalvia: Unionida).</title>
        <authorList>
            <person name="Smith C.H."/>
        </authorList>
    </citation>
    <scope>NUCLEOTIDE SEQUENCE</scope>
    <source>
        <strain evidence="12">CHS0354</strain>
        <tissue evidence="12">Mantle</tissue>
    </source>
</reference>
<dbReference type="Gene3D" id="1.10.275.20">
    <property type="entry name" value="Choline/Carnitine o-acyltransferase"/>
    <property type="match status" value="1"/>
</dbReference>
<dbReference type="AlphaFoldDB" id="A0AAE0S5Z0"/>
<comment type="caution">
    <text evidence="12">The sequence shown here is derived from an EMBL/GenBank/DDBJ whole genome shotgun (WGS) entry which is preliminary data.</text>
</comment>
<feature type="active site" description="Proton acceptor" evidence="9">
    <location>
        <position position="390"/>
    </location>
</feature>
<evidence type="ECO:0000313" key="12">
    <source>
        <dbReference type="EMBL" id="KAK3585926.1"/>
    </source>
</evidence>
<dbReference type="InterPro" id="IPR042572">
    <property type="entry name" value="Carn_acyl_trans_N"/>
</dbReference>
<dbReference type="PANTHER" id="PTHR22589:SF16">
    <property type="entry name" value="CARNITINE O-PALMITOYLTRANSFERASE 2, MITOCHONDRIAL"/>
    <property type="match status" value="1"/>
</dbReference>
<keyword evidence="3" id="KW-0813">Transport</keyword>
<keyword evidence="6" id="KW-0443">Lipid metabolism</keyword>
<evidence type="ECO:0000256" key="1">
    <source>
        <dbReference type="ARBA" id="ARBA00005005"/>
    </source>
</evidence>
<reference evidence="12" key="1">
    <citation type="journal article" date="2021" name="Genome Biol. Evol.">
        <title>A High-Quality Reference Genome for a Parasitic Bivalve with Doubly Uniparental Inheritance (Bivalvia: Unionida).</title>
        <authorList>
            <person name="Smith C.H."/>
        </authorList>
    </citation>
    <scope>NUCLEOTIDE SEQUENCE</scope>
    <source>
        <strain evidence="12">CHS0354</strain>
    </source>
</reference>
<dbReference type="GO" id="GO:0004095">
    <property type="term" value="F:carnitine O-palmitoyltransferase activity"/>
    <property type="evidence" value="ECO:0007669"/>
    <property type="project" value="TreeGrafter"/>
</dbReference>
<keyword evidence="13" id="KW-1185">Reference proteome</keyword>
<feature type="domain" description="Choline/carnitine acyltransferase" evidence="11">
    <location>
        <begin position="68"/>
        <end position="660"/>
    </location>
</feature>
<evidence type="ECO:0000256" key="7">
    <source>
        <dbReference type="ARBA" id="ARBA00023315"/>
    </source>
</evidence>
<keyword evidence="5" id="KW-0276">Fatty acid metabolism</keyword>
<dbReference type="Gene3D" id="1.20.1280.180">
    <property type="match status" value="1"/>
</dbReference>
<dbReference type="PANTHER" id="PTHR22589">
    <property type="entry name" value="CARNITINE O-ACYLTRANSFERASE"/>
    <property type="match status" value="1"/>
</dbReference>
<dbReference type="Gene3D" id="3.30.559.70">
    <property type="entry name" value="Choline/Carnitine o-acyltransferase, domain 2"/>
    <property type="match status" value="1"/>
</dbReference>
<evidence type="ECO:0000256" key="10">
    <source>
        <dbReference type="RuleBase" id="RU003801"/>
    </source>
</evidence>
<organism evidence="12 13">
    <name type="scientific">Potamilus streckersoni</name>
    <dbReference type="NCBI Taxonomy" id="2493646"/>
    <lineage>
        <taxon>Eukaryota</taxon>
        <taxon>Metazoa</taxon>
        <taxon>Spiralia</taxon>
        <taxon>Lophotrochozoa</taxon>
        <taxon>Mollusca</taxon>
        <taxon>Bivalvia</taxon>
        <taxon>Autobranchia</taxon>
        <taxon>Heteroconchia</taxon>
        <taxon>Palaeoheterodonta</taxon>
        <taxon>Unionida</taxon>
        <taxon>Unionoidea</taxon>
        <taxon>Unionidae</taxon>
        <taxon>Ambleminae</taxon>
        <taxon>Lampsilini</taxon>
        <taxon>Potamilus</taxon>
    </lineage>
</organism>
<dbReference type="InterPro" id="IPR042231">
    <property type="entry name" value="Cho/carn_acyl_trans_2"/>
</dbReference>
<proteinExistence type="inferred from homology"/>
<dbReference type="GO" id="GO:0006635">
    <property type="term" value="P:fatty acid beta-oxidation"/>
    <property type="evidence" value="ECO:0007669"/>
    <property type="project" value="TreeGrafter"/>
</dbReference>
<gene>
    <name evidence="12" type="ORF">CHS0354_038464</name>
</gene>
<dbReference type="Pfam" id="PF00755">
    <property type="entry name" value="Carn_acyltransf"/>
    <property type="match status" value="1"/>
</dbReference>
<evidence type="ECO:0000313" key="13">
    <source>
        <dbReference type="Proteomes" id="UP001195483"/>
    </source>
</evidence>
<comment type="catalytic activity">
    <reaction evidence="8">
        <text>4,8-dimethylnonanoyl-CoA + (R)-carnitine = O-4,8-dimethylnonanoyl-(R)-carnitine + CoA</text>
        <dbReference type="Rhea" id="RHEA:44860"/>
        <dbReference type="ChEBI" id="CHEBI:16347"/>
        <dbReference type="ChEBI" id="CHEBI:57287"/>
        <dbReference type="ChEBI" id="CHEBI:77061"/>
        <dbReference type="ChEBI" id="CHEBI:84654"/>
    </reaction>
</comment>
<evidence type="ECO:0000256" key="4">
    <source>
        <dbReference type="ARBA" id="ARBA00022679"/>
    </source>
</evidence>
<comment type="pathway">
    <text evidence="1">Lipid metabolism; fatty acid beta-oxidation.</text>
</comment>
<dbReference type="InterPro" id="IPR023213">
    <property type="entry name" value="CAT-like_dom_sf"/>
</dbReference>
<evidence type="ECO:0000256" key="8">
    <source>
        <dbReference type="ARBA" id="ARBA00048999"/>
    </source>
</evidence>
<dbReference type="Proteomes" id="UP001195483">
    <property type="component" value="Unassembled WGS sequence"/>
</dbReference>
<reference evidence="12" key="3">
    <citation type="submission" date="2023-05" db="EMBL/GenBank/DDBJ databases">
        <authorList>
            <person name="Smith C.H."/>
        </authorList>
    </citation>
    <scope>NUCLEOTIDE SEQUENCE</scope>
    <source>
        <strain evidence="12">CHS0354</strain>
        <tissue evidence="12">Mantle</tissue>
    </source>
</reference>